<evidence type="ECO:0000259" key="2">
    <source>
        <dbReference type="Pfam" id="PF00534"/>
    </source>
</evidence>
<gene>
    <name evidence="4" type="ORF">FD51_GL002027</name>
</gene>
<feature type="region of interest" description="Disordered" evidence="1">
    <location>
        <begin position="388"/>
        <end position="409"/>
    </location>
</feature>
<dbReference type="Pfam" id="PF00534">
    <property type="entry name" value="Glycos_transf_1"/>
    <property type="match status" value="1"/>
</dbReference>
<organism evidence="4 5">
    <name type="scientific">Lacticaseibacillus zeae DSM 20178 = KCTC 3804</name>
    <dbReference type="NCBI Taxonomy" id="1423816"/>
    <lineage>
        <taxon>Bacteria</taxon>
        <taxon>Bacillati</taxon>
        <taxon>Bacillota</taxon>
        <taxon>Bacilli</taxon>
        <taxon>Lactobacillales</taxon>
        <taxon>Lactobacillaceae</taxon>
        <taxon>Lacticaseibacillus</taxon>
    </lineage>
</organism>
<sequence length="409" mass="45832">MTSGGDQVNIGIFTDSYFPQVSGVATSIKTLKDDLERKGHQVYIFTTTDPHVPDDAVEPNLFRFTSVPFVSFTDRRIAVRGLFHAYAVAKELNLDIVHTQTEFSMGYIGKFVAKQLKIPTIHTYHTMYEDYLHYVLNGHLLKPYHVKQFTRAFLYHVSGVIAPSERVYDTLRRYGVKTQIKIIPTGVDLTQFAEQKDPHLREKLGLADVPVLISLSRVAYEKRIDKVISAMPAILAQIPNAVLLIVGDGPAREDLETQAAELGIADHVRFTGEINHDDVGDYYRVGDVFVSASDSESQGLTYIEAMAADRKVVALSGDYTDHLLDDPALGTTFSTEAEMVHQVVNYLRHPNAYDDPKPRAEKLAAISADRFGDRVLDFYRDVISHYSPNEADESAPWTDESTSKRTMKG</sequence>
<accession>A0A0R1EJV6</accession>
<dbReference type="EMBL" id="AZCT01000029">
    <property type="protein sequence ID" value="KRK09750.1"/>
    <property type="molecule type" value="Genomic_DNA"/>
</dbReference>
<dbReference type="InterPro" id="IPR028098">
    <property type="entry name" value="Glyco_trans_4-like_N"/>
</dbReference>
<keyword evidence="4" id="KW-0808">Transferase</keyword>
<dbReference type="PANTHER" id="PTHR45947:SF3">
    <property type="entry name" value="SULFOQUINOVOSYL TRANSFERASE SQD2"/>
    <property type="match status" value="1"/>
</dbReference>
<dbReference type="PANTHER" id="PTHR45947">
    <property type="entry name" value="SULFOQUINOVOSYL TRANSFERASE SQD2"/>
    <property type="match status" value="1"/>
</dbReference>
<feature type="domain" description="Glycosyl transferase family 1" evidence="2">
    <location>
        <begin position="200"/>
        <end position="326"/>
    </location>
</feature>
<evidence type="ECO:0000259" key="3">
    <source>
        <dbReference type="Pfam" id="PF13439"/>
    </source>
</evidence>
<dbReference type="Gene3D" id="3.40.50.2000">
    <property type="entry name" value="Glycogen Phosphorylase B"/>
    <property type="match status" value="2"/>
</dbReference>
<dbReference type="CDD" id="cd03817">
    <property type="entry name" value="GT4_UGDG-like"/>
    <property type="match status" value="1"/>
</dbReference>
<evidence type="ECO:0000256" key="1">
    <source>
        <dbReference type="SAM" id="MobiDB-lite"/>
    </source>
</evidence>
<dbReference type="InterPro" id="IPR001296">
    <property type="entry name" value="Glyco_trans_1"/>
</dbReference>
<feature type="domain" description="Glycosyltransferase subfamily 4-like N-terminal" evidence="3">
    <location>
        <begin position="21"/>
        <end position="190"/>
    </location>
</feature>
<reference evidence="4 5" key="1">
    <citation type="journal article" date="2015" name="Genome Announc.">
        <title>Expanding the biotechnology potential of lactobacilli through comparative genomics of 213 strains and associated genera.</title>
        <authorList>
            <person name="Sun Z."/>
            <person name="Harris H.M."/>
            <person name="McCann A."/>
            <person name="Guo C."/>
            <person name="Argimon S."/>
            <person name="Zhang W."/>
            <person name="Yang X."/>
            <person name="Jeffery I.B."/>
            <person name="Cooney J.C."/>
            <person name="Kagawa T.F."/>
            <person name="Liu W."/>
            <person name="Song Y."/>
            <person name="Salvetti E."/>
            <person name="Wrobel A."/>
            <person name="Rasinkangas P."/>
            <person name="Parkhill J."/>
            <person name="Rea M.C."/>
            <person name="O'Sullivan O."/>
            <person name="Ritari J."/>
            <person name="Douillard F.P."/>
            <person name="Paul Ross R."/>
            <person name="Yang R."/>
            <person name="Briner A.E."/>
            <person name="Felis G.E."/>
            <person name="de Vos W.M."/>
            <person name="Barrangou R."/>
            <person name="Klaenhammer T.R."/>
            <person name="Caufield P.W."/>
            <person name="Cui Y."/>
            <person name="Zhang H."/>
            <person name="O'Toole P.W."/>
        </authorList>
    </citation>
    <scope>NUCLEOTIDE SEQUENCE [LARGE SCALE GENOMIC DNA]</scope>
    <source>
        <strain evidence="4 5">DSM 20178</strain>
    </source>
</reference>
<dbReference type="FunFam" id="3.40.50.2000:FF:000136">
    <property type="entry name" value="Glycosyl transferase, group 1"/>
    <property type="match status" value="1"/>
</dbReference>
<name>A0A0R1EJV6_LACZE</name>
<dbReference type="Pfam" id="PF13439">
    <property type="entry name" value="Glyco_transf_4"/>
    <property type="match status" value="1"/>
</dbReference>
<evidence type="ECO:0000313" key="5">
    <source>
        <dbReference type="Proteomes" id="UP000051984"/>
    </source>
</evidence>
<comment type="caution">
    <text evidence="4">The sequence shown here is derived from an EMBL/GenBank/DDBJ whole genome shotgun (WGS) entry which is preliminary data.</text>
</comment>
<dbReference type="eggNOG" id="COG0438">
    <property type="taxonomic scope" value="Bacteria"/>
</dbReference>
<dbReference type="PATRIC" id="fig|1423816.3.peg.2105"/>
<protein>
    <submittedName>
        <fullName evidence="4">Glycosyltransferase</fullName>
    </submittedName>
</protein>
<evidence type="ECO:0000313" key="4">
    <source>
        <dbReference type="EMBL" id="KRK09750.1"/>
    </source>
</evidence>
<dbReference type="AlphaFoldDB" id="A0A0R1EJV6"/>
<dbReference type="SUPFAM" id="SSF53756">
    <property type="entry name" value="UDP-Glycosyltransferase/glycogen phosphorylase"/>
    <property type="match status" value="1"/>
</dbReference>
<dbReference type="Proteomes" id="UP000051984">
    <property type="component" value="Unassembled WGS sequence"/>
</dbReference>
<dbReference type="InterPro" id="IPR050194">
    <property type="entry name" value="Glycosyltransferase_grp1"/>
</dbReference>
<dbReference type="GO" id="GO:0016758">
    <property type="term" value="F:hexosyltransferase activity"/>
    <property type="evidence" value="ECO:0007669"/>
    <property type="project" value="TreeGrafter"/>
</dbReference>
<proteinExistence type="predicted"/>